<dbReference type="EMBL" id="CAJVCH010037750">
    <property type="protein sequence ID" value="CAG7716335.1"/>
    <property type="molecule type" value="Genomic_DNA"/>
</dbReference>
<reference evidence="1" key="1">
    <citation type="submission" date="2021-06" db="EMBL/GenBank/DDBJ databases">
        <authorList>
            <person name="Hodson N. C."/>
            <person name="Mongue J. A."/>
            <person name="Jaron S. K."/>
        </authorList>
    </citation>
    <scope>NUCLEOTIDE SEQUENCE</scope>
</reference>
<evidence type="ECO:0000313" key="2">
    <source>
        <dbReference type="Proteomes" id="UP000708208"/>
    </source>
</evidence>
<evidence type="ECO:0000313" key="1">
    <source>
        <dbReference type="EMBL" id="CAG7716335.1"/>
    </source>
</evidence>
<organism evidence="1 2">
    <name type="scientific">Allacma fusca</name>
    <dbReference type="NCBI Taxonomy" id="39272"/>
    <lineage>
        <taxon>Eukaryota</taxon>
        <taxon>Metazoa</taxon>
        <taxon>Ecdysozoa</taxon>
        <taxon>Arthropoda</taxon>
        <taxon>Hexapoda</taxon>
        <taxon>Collembola</taxon>
        <taxon>Symphypleona</taxon>
        <taxon>Sminthuridae</taxon>
        <taxon>Allacma</taxon>
    </lineage>
</organism>
<comment type="caution">
    <text evidence="1">The sequence shown here is derived from an EMBL/GenBank/DDBJ whole genome shotgun (WGS) entry which is preliminary data.</text>
</comment>
<dbReference type="AlphaFoldDB" id="A0A8J2J9X7"/>
<name>A0A8J2J9X7_9HEXA</name>
<keyword evidence="2" id="KW-1185">Reference proteome</keyword>
<protein>
    <submittedName>
        <fullName evidence="1">Uncharacterized protein</fullName>
    </submittedName>
</protein>
<proteinExistence type="predicted"/>
<gene>
    <name evidence="1" type="ORF">AFUS01_LOCUS5849</name>
</gene>
<sequence length="89" mass="10422">MRLFPMLSVIIKIFREVNSFFLEHFFRFQDLIFGMLFCSGQKDTSRNLHKSSFLRSFPQSLLAALGSRDRTYEDPNTRQCPVSDSPKLL</sequence>
<accession>A0A8J2J9X7</accession>
<dbReference type="Proteomes" id="UP000708208">
    <property type="component" value="Unassembled WGS sequence"/>
</dbReference>